<accession>A0A8T1X547</accession>
<comment type="caution">
    <text evidence="2">The sequence shown here is derived from an EMBL/GenBank/DDBJ whole genome shotgun (WGS) entry which is preliminary data.</text>
</comment>
<reference evidence="2" key="1">
    <citation type="submission" date="2021-02" db="EMBL/GenBank/DDBJ databases">
        <authorList>
            <person name="Palmer J.M."/>
        </authorList>
    </citation>
    <scope>NUCLEOTIDE SEQUENCE</scope>
    <source>
        <strain evidence="2">SCRP23</strain>
    </source>
</reference>
<name>A0A8T1X547_9STRA</name>
<protein>
    <recommendedName>
        <fullName evidence="1">PX domain-containing protein</fullName>
    </recommendedName>
</protein>
<dbReference type="PROSITE" id="PS50195">
    <property type="entry name" value="PX"/>
    <property type="match status" value="1"/>
</dbReference>
<proteinExistence type="predicted"/>
<dbReference type="CDD" id="cd06093">
    <property type="entry name" value="PX_domain"/>
    <property type="match status" value="1"/>
</dbReference>
<organism evidence="2 3">
    <name type="scientific">Phytophthora boehmeriae</name>
    <dbReference type="NCBI Taxonomy" id="109152"/>
    <lineage>
        <taxon>Eukaryota</taxon>
        <taxon>Sar</taxon>
        <taxon>Stramenopiles</taxon>
        <taxon>Oomycota</taxon>
        <taxon>Peronosporomycetes</taxon>
        <taxon>Peronosporales</taxon>
        <taxon>Peronosporaceae</taxon>
        <taxon>Phytophthora</taxon>
    </lineage>
</organism>
<dbReference type="OrthoDB" id="1278353at2759"/>
<dbReference type="Proteomes" id="UP000693981">
    <property type="component" value="Unassembled WGS sequence"/>
</dbReference>
<gene>
    <name evidence="2" type="ORF">PHYBOEH_003807</name>
</gene>
<feature type="domain" description="PX" evidence="1">
    <location>
        <begin position="52"/>
        <end position="175"/>
    </location>
</feature>
<evidence type="ECO:0000259" key="1">
    <source>
        <dbReference type="PROSITE" id="PS50195"/>
    </source>
</evidence>
<dbReference type="EMBL" id="JAGDFL010000021">
    <property type="protein sequence ID" value="KAG7400896.1"/>
    <property type="molecule type" value="Genomic_DNA"/>
</dbReference>
<dbReference type="InterPro" id="IPR001683">
    <property type="entry name" value="PX_dom"/>
</dbReference>
<evidence type="ECO:0000313" key="3">
    <source>
        <dbReference type="Proteomes" id="UP000693981"/>
    </source>
</evidence>
<dbReference type="AlphaFoldDB" id="A0A8T1X547"/>
<dbReference type="GO" id="GO:0035091">
    <property type="term" value="F:phosphatidylinositol binding"/>
    <property type="evidence" value="ECO:0007669"/>
    <property type="project" value="InterPro"/>
</dbReference>
<dbReference type="Pfam" id="PF00787">
    <property type="entry name" value="PX"/>
    <property type="match status" value="1"/>
</dbReference>
<keyword evidence="3" id="KW-1185">Reference proteome</keyword>
<evidence type="ECO:0000313" key="2">
    <source>
        <dbReference type="EMBL" id="KAG7400896.1"/>
    </source>
</evidence>
<sequence length="175" mass="19340">MGCSLSSKYDPLNSDGLEFSPIELSIAKRPGRAEVGPMKADPPAVVAKDKAISGGTITFSPAKVAANEDGVMFYEFIGSAPENSTNRVIICKRYSEFRAMHEKISEVMASENSVPSQQRYLFQSLPELPKANAWAFLCSQKIVVEEREAQFTKILNAISRHPVAFQSKVFRDFMA</sequence>